<evidence type="ECO:0000256" key="5">
    <source>
        <dbReference type="ARBA" id="ARBA00047471"/>
    </source>
</evidence>
<dbReference type="RefSeq" id="WP_047754659.1">
    <property type="nucleotide sequence ID" value="NZ_CAJUHA010000014.1"/>
</dbReference>
<dbReference type="Pfam" id="PF00534">
    <property type="entry name" value="Glycos_transf_1"/>
    <property type="match status" value="1"/>
</dbReference>
<evidence type="ECO:0000256" key="4">
    <source>
        <dbReference type="ARBA" id="ARBA00022679"/>
    </source>
</evidence>
<dbReference type="STRING" id="1330330.IX53_06510"/>
<comment type="catalytic activity">
    <reaction evidence="5">
        <text>beta-D-fructose 6-phosphate + UDP-alpha-D-glucose = sucrose 6(F)-phosphate + UDP + H(+)</text>
        <dbReference type="Rhea" id="RHEA:22172"/>
        <dbReference type="ChEBI" id="CHEBI:15378"/>
        <dbReference type="ChEBI" id="CHEBI:57634"/>
        <dbReference type="ChEBI" id="CHEBI:57723"/>
        <dbReference type="ChEBI" id="CHEBI:58223"/>
        <dbReference type="ChEBI" id="CHEBI:58885"/>
        <dbReference type="EC" id="2.4.1.14"/>
    </reaction>
</comment>
<organism evidence="8 9">
    <name type="scientific">Kosmotoga pacifica</name>
    <dbReference type="NCBI Taxonomy" id="1330330"/>
    <lineage>
        <taxon>Bacteria</taxon>
        <taxon>Thermotogati</taxon>
        <taxon>Thermotogota</taxon>
        <taxon>Thermotogae</taxon>
        <taxon>Kosmotogales</taxon>
        <taxon>Kosmotogaceae</taxon>
        <taxon>Kosmotoga</taxon>
    </lineage>
</organism>
<name>A0A0G2ZD91_9BACT</name>
<evidence type="ECO:0000313" key="8">
    <source>
        <dbReference type="EMBL" id="AKI97524.1"/>
    </source>
</evidence>
<keyword evidence="4" id="KW-0808">Transferase</keyword>
<comment type="similarity">
    <text evidence="1">Belongs to the glycosyltransferase 1 family.</text>
</comment>
<evidence type="ECO:0000259" key="6">
    <source>
        <dbReference type="Pfam" id="PF00534"/>
    </source>
</evidence>
<keyword evidence="9" id="KW-1185">Reference proteome</keyword>
<evidence type="ECO:0000259" key="7">
    <source>
        <dbReference type="Pfam" id="PF13579"/>
    </source>
</evidence>
<evidence type="ECO:0000313" key="9">
    <source>
        <dbReference type="Proteomes" id="UP000035159"/>
    </source>
</evidence>
<protein>
    <recommendedName>
        <fullName evidence="2">sucrose-phosphate synthase</fullName>
        <ecNumber evidence="2">2.4.1.14</ecNumber>
    </recommendedName>
</protein>
<evidence type="ECO:0000256" key="1">
    <source>
        <dbReference type="ARBA" id="ARBA00006530"/>
    </source>
</evidence>
<evidence type="ECO:0000256" key="3">
    <source>
        <dbReference type="ARBA" id="ARBA00022676"/>
    </source>
</evidence>
<dbReference type="AlphaFoldDB" id="A0A0G2ZD91"/>
<dbReference type="PANTHER" id="PTHR46039">
    <property type="entry name" value="SUCROSE-PHOSPHATE SYNTHASE 3-RELATED"/>
    <property type="match status" value="1"/>
</dbReference>
<feature type="domain" description="Glycosyl transferase family 1" evidence="6">
    <location>
        <begin position="255"/>
        <end position="434"/>
    </location>
</feature>
<dbReference type="GO" id="GO:0046524">
    <property type="term" value="F:sucrose-phosphate synthase activity"/>
    <property type="evidence" value="ECO:0007669"/>
    <property type="project" value="UniProtKB-EC"/>
</dbReference>
<dbReference type="InterPro" id="IPR028098">
    <property type="entry name" value="Glyco_trans_4-like_N"/>
</dbReference>
<dbReference type="EMBL" id="CP011232">
    <property type="protein sequence ID" value="AKI97524.1"/>
    <property type="molecule type" value="Genomic_DNA"/>
</dbReference>
<dbReference type="Pfam" id="PF13579">
    <property type="entry name" value="Glyco_trans_4_4"/>
    <property type="match status" value="1"/>
</dbReference>
<accession>A0A0G2ZD91</accession>
<evidence type="ECO:0000256" key="2">
    <source>
        <dbReference type="ARBA" id="ARBA00012536"/>
    </source>
</evidence>
<feature type="domain" description="Glycosyltransferase subfamily 4-like N-terminal" evidence="7">
    <location>
        <begin position="26"/>
        <end position="149"/>
    </location>
</feature>
<keyword evidence="3" id="KW-0328">Glycosyltransferase</keyword>
<dbReference type="InterPro" id="IPR001296">
    <property type="entry name" value="Glyco_trans_1"/>
</dbReference>
<dbReference type="SUPFAM" id="SSF53756">
    <property type="entry name" value="UDP-Glycosyltransferase/glycogen phosphorylase"/>
    <property type="match status" value="1"/>
</dbReference>
<dbReference type="KEGG" id="kpf:IX53_06510"/>
<dbReference type="PANTHER" id="PTHR46039:SF5">
    <property type="entry name" value="SUCROSE-PHOSPHATE SYNTHASE 3-RELATED"/>
    <property type="match status" value="1"/>
</dbReference>
<dbReference type="InterPro" id="IPR044161">
    <property type="entry name" value="SPS"/>
</dbReference>
<dbReference type="Proteomes" id="UP000035159">
    <property type="component" value="Chromosome"/>
</dbReference>
<gene>
    <name evidence="8" type="ORF">IX53_06510</name>
</gene>
<dbReference type="PATRIC" id="fig|1330330.3.peg.1319"/>
<dbReference type="EC" id="2.4.1.14" evidence="2"/>
<sequence length="480" mass="54510">MKIAFLNPQGNFDSLDSHWTDHPDFGGQLVYVKELAIAMASLGIDVDIITRRIVDEEWPEFSESFDSYPGVGGVRIVRMEFGGLKFLPKEKLWKHLKDYVVEIEKLYEKEGEFPSFVTAHYGDGGIAAAILNFKRDIPFSFTAHSLGAQKMDKLGITLENFHEFDQIYNFSYRIPAERVSMRYSTINFVSTRQERFEQYSHPLYRGWIEVEDDSKFAVVPPGVNTGIFSPVPSELDEEINERYNYTVTSYSTDRLEKPVIISSSRIDPKKNISGLLKAYLSDSELVETANLLIVTRGISNVYSDYNVLRNEASEVLKKLVSLIDEHNARNKVFFMNISNQWELAALYRIASRKGGVFALTSLYEPFGLAPLEAMACGLPVVATRNGGPSEFLKRHGVEYGVLIDPENTASIANGLKRLILDKDFNRELTARISEYVGKYYSWKATARGYLEVIEEKMKHRNEVPEIPEFFLTGGEAPSLF</sequence>
<reference evidence="8 9" key="1">
    <citation type="submission" date="2015-04" db="EMBL/GenBank/DDBJ databases">
        <title>Complete Genome Sequence of Kosmotoga pacifica SLHLJ1.</title>
        <authorList>
            <person name="Jiang L.J."/>
            <person name="Shao Z.Z."/>
            <person name="Jebbar M."/>
        </authorList>
    </citation>
    <scope>NUCLEOTIDE SEQUENCE [LARGE SCALE GENOMIC DNA]</scope>
    <source>
        <strain evidence="8 9">SLHLJ1</strain>
    </source>
</reference>
<dbReference type="Gene3D" id="3.40.50.2000">
    <property type="entry name" value="Glycogen Phosphorylase B"/>
    <property type="match status" value="2"/>
</dbReference>
<dbReference type="OrthoDB" id="9795068at2"/>
<proteinExistence type="inferred from homology"/>